<dbReference type="PANTHER" id="PTHR11496:SF102">
    <property type="entry name" value="ALCOHOL DEHYDROGENASE 4"/>
    <property type="match status" value="1"/>
</dbReference>
<organism evidence="5 6">
    <name type="scientific">Quadrisphaera setariae</name>
    <dbReference type="NCBI Taxonomy" id="2593304"/>
    <lineage>
        <taxon>Bacteria</taxon>
        <taxon>Bacillati</taxon>
        <taxon>Actinomycetota</taxon>
        <taxon>Actinomycetes</taxon>
        <taxon>Kineosporiales</taxon>
        <taxon>Kineosporiaceae</taxon>
        <taxon>Quadrisphaera</taxon>
    </lineage>
</organism>
<dbReference type="Gene3D" id="3.40.50.1970">
    <property type="match status" value="1"/>
</dbReference>
<keyword evidence="6" id="KW-1185">Reference proteome</keyword>
<accession>A0A5C8ZEF1</accession>
<dbReference type="PANTHER" id="PTHR11496">
    <property type="entry name" value="ALCOHOL DEHYDROGENASE"/>
    <property type="match status" value="1"/>
</dbReference>
<dbReference type="FunFam" id="3.40.50.1970:FF:000003">
    <property type="entry name" value="Alcohol dehydrogenase, iron-containing"/>
    <property type="match status" value="1"/>
</dbReference>
<evidence type="ECO:0000256" key="1">
    <source>
        <dbReference type="ARBA" id="ARBA00007358"/>
    </source>
</evidence>
<gene>
    <name evidence="5" type="ORF">FMM08_14765</name>
</gene>
<evidence type="ECO:0000259" key="3">
    <source>
        <dbReference type="Pfam" id="PF00465"/>
    </source>
</evidence>
<protein>
    <submittedName>
        <fullName evidence="5">Iron-containing alcohol dehydrogenase</fullName>
    </submittedName>
</protein>
<dbReference type="InterPro" id="IPR039697">
    <property type="entry name" value="Alcohol_dehydrogenase_Fe"/>
</dbReference>
<reference evidence="5 6" key="1">
    <citation type="submission" date="2019-07" db="EMBL/GenBank/DDBJ databases">
        <title>Quadrisphaera sp. strain DD2A genome sequencing and assembly.</title>
        <authorList>
            <person name="Kim I."/>
        </authorList>
    </citation>
    <scope>NUCLEOTIDE SEQUENCE [LARGE SCALE GENOMIC DNA]</scope>
    <source>
        <strain evidence="5 6">DD2A</strain>
    </source>
</reference>
<dbReference type="Pfam" id="PF00465">
    <property type="entry name" value="Fe-ADH"/>
    <property type="match status" value="1"/>
</dbReference>
<dbReference type="SUPFAM" id="SSF56796">
    <property type="entry name" value="Dehydroquinate synthase-like"/>
    <property type="match status" value="1"/>
</dbReference>
<evidence type="ECO:0000313" key="5">
    <source>
        <dbReference type="EMBL" id="TXR55551.1"/>
    </source>
</evidence>
<keyword evidence="2" id="KW-0560">Oxidoreductase</keyword>
<dbReference type="Pfam" id="PF25137">
    <property type="entry name" value="ADH_Fe_C"/>
    <property type="match status" value="1"/>
</dbReference>
<evidence type="ECO:0000259" key="4">
    <source>
        <dbReference type="Pfam" id="PF25137"/>
    </source>
</evidence>
<comment type="caution">
    <text evidence="5">The sequence shown here is derived from an EMBL/GenBank/DDBJ whole genome shotgun (WGS) entry which is preliminary data.</text>
</comment>
<dbReference type="GO" id="GO:0004022">
    <property type="term" value="F:alcohol dehydrogenase (NAD+) activity"/>
    <property type="evidence" value="ECO:0007669"/>
    <property type="project" value="UniProtKB-ARBA"/>
</dbReference>
<proteinExistence type="inferred from homology"/>
<feature type="domain" description="Fe-containing alcohol dehydrogenase-like C-terminal" evidence="4">
    <location>
        <begin position="191"/>
        <end position="398"/>
    </location>
</feature>
<name>A0A5C8ZEF1_9ACTN</name>
<dbReference type="InterPro" id="IPR001670">
    <property type="entry name" value="ADH_Fe/GldA"/>
</dbReference>
<dbReference type="OrthoDB" id="323926at2"/>
<dbReference type="Proteomes" id="UP000321234">
    <property type="component" value="Unassembled WGS sequence"/>
</dbReference>
<dbReference type="EMBL" id="VKAC01000008">
    <property type="protein sequence ID" value="TXR55551.1"/>
    <property type="molecule type" value="Genomic_DNA"/>
</dbReference>
<dbReference type="GO" id="GO:0046872">
    <property type="term" value="F:metal ion binding"/>
    <property type="evidence" value="ECO:0007669"/>
    <property type="project" value="InterPro"/>
</dbReference>
<evidence type="ECO:0000256" key="2">
    <source>
        <dbReference type="ARBA" id="ARBA00023002"/>
    </source>
</evidence>
<dbReference type="RefSeq" id="WP_147927127.1">
    <property type="nucleotide sequence ID" value="NZ_VKAC01000008.1"/>
</dbReference>
<comment type="similarity">
    <text evidence="1">Belongs to the iron-containing alcohol dehydrogenase family.</text>
</comment>
<feature type="domain" description="Alcohol dehydrogenase iron-type/glycerol dehydrogenase GldA" evidence="3">
    <location>
        <begin position="13"/>
        <end position="180"/>
    </location>
</feature>
<evidence type="ECO:0000313" key="6">
    <source>
        <dbReference type="Proteomes" id="UP000321234"/>
    </source>
</evidence>
<sequence>MGDTPLGGLLRSPREVLFGAGTRASVPAATARLGRRALVVTDPRLAADPAAAELVDGLRAAGLDVAVHDTAAPELPVEDAAALAEQARRHGTDVLVGFGGGSCLDLAKLAAVLLAHGGRPQDYYGEDQVPGPVAPVVAVPTTAGTGSEATPVAVVTDAERATKVGVSSRHLVPHTAVVDPELALTCPPSVTAAAGADALSHCVEAFTAVRRDAGEMSGSRVFVGRGALTDHWALLGVRSAAQHLRGAVEHGDDLEARTGMALAALAGGLAFGTAGTAAAHALQYPLGALTHTPHGVGVGLLLPYVMAFTAPVVGDRMAELADALGVPADRRTGPDHGTAVAVADLLSSAGIPRTLAELGVDDADLPALATASLSARRLVENSPRPFDEPAALALLRAAHAGDLTAGGAA</sequence>
<dbReference type="AlphaFoldDB" id="A0A5C8ZEF1"/>
<dbReference type="InterPro" id="IPR056798">
    <property type="entry name" value="ADH_Fe_C"/>
</dbReference>
<dbReference type="Gene3D" id="1.20.1090.10">
    <property type="entry name" value="Dehydroquinate synthase-like - alpha domain"/>
    <property type="match status" value="1"/>
</dbReference>